<evidence type="ECO:0000256" key="4">
    <source>
        <dbReference type="ARBA" id="ARBA00001947"/>
    </source>
</evidence>
<dbReference type="EMBL" id="RQZC01000019">
    <property type="protein sequence ID" value="RRD27263.1"/>
    <property type="molecule type" value="Genomic_DNA"/>
</dbReference>
<dbReference type="HAMAP" id="MF_02227">
    <property type="entry name" value="RPE"/>
    <property type="match status" value="1"/>
</dbReference>
<dbReference type="PROSITE" id="PS01086">
    <property type="entry name" value="RIBUL_P_3_EPIMER_2"/>
    <property type="match status" value="1"/>
</dbReference>
<feature type="active site" description="Proton acceptor" evidence="10 12">
    <location>
        <position position="44"/>
    </location>
</feature>
<keyword evidence="16" id="KW-1185">Reference proteome</keyword>
<dbReference type="Proteomes" id="UP000271272">
    <property type="component" value="Unassembled WGS sequence"/>
</dbReference>
<protein>
    <recommendedName>
        <fullName evidence="7 10">Ribulose-phosphate 3-epimerase</fullName>
        <ecNumber evidence="7 10">5.1.3.1</ecNumber>
    </recommendedName>
</protein>
<dbReference type="NCBIfam" id="TIGR01163">
    <property type="entry name" value="rpe"/>
    <property type="match status" value="1"/>
</dbReference>
<comment type="catalytic activity">
    <reaction evidence="1 10 11">
        <text>D-ribulose 5-phosphate = D-xylulose 5-phosphate</text>
        <dbReference type="Rhea" id="RHEA:13677"/>
        <dbReference type="ChEBI" id="CHEBI:57737"/>
        <dbReference type="ChEBI" id="CHEBI:58121"/>
        <dbReference type="EC" id="5.1.3.1"/>
    </reaction>
</comment>
<name>A0A3P1V3T1_9ACTO</name>
<evidence type="ECO:0000256" key="5">
    <source>
        <dbReference type="ARBA" id="ARBA00001954"/>
    </source>
</evidence>
<evidence type="ECO:0000256" key="7">
    <source>
        <dbReference type="ARBA" id="ARBA00013188"/>
    </source>
</evidence>
<dbReference type="CDD" id="cd00429">
    <property type="entry name" value="RPE"/>
    <property type="match status" value="1"/>
</dbReference>
<evidence type="ECO:0000256" key="8">
    <source>
        <dbReference type="ARBA" id="ARBA00022723"/>
    </source>
</evidence>
<comment type="cofactor">
    <cofactor evidence="5">
        <name>Fe(2+)</name>
        <dbReference type="ChEBI" id="CHEBI:29033"/>
    </cofactor>
</comment>
<dbReference type="Gene3D" id="3.20.20.70">
    <property type="entry name" value="Aldolase class I"/>
    <property type="match status" value="1"/>
</dbReference>
<comment type="cofactor">
    <cofactor evidence="4">
        <name>Zn(2+)</name>
        <dbReference type="ChEBI" id="CHEBI:29105"/>
    </cofactor>
</comment>
<feature type="binding site" evidence="10 14">
    <location>
        <position position="19"/>
    </location>
    <ligand>
        <name>substrate</name>
    </ligand>
</feature>
<dbReference type="InterPro" id="IPR013785">
    <property type="entry name" value="Aldolase_TIM"/>
</dbReference>
<dbReference type="PANTHER" id="PTHR11749">
    <property type="entry name" value="RIBULOSE-5-PHOSPHATE-3-EPIMERASE"/>
    <property type="match status" value="1"/>
</dbReference>
<evidence type="ECO:0000256" key="14">
    <source>
        <dbReference type="PIRSR" id="PIRSR001461-3"/>
    </source>
</evidence>
<feature type="binding site" evidence="10 13">
    <location>
        <position position="75"/>
    </location>
    <ligand>
        <name>a divalent metal cation</name>
        <dbReference type="ChEBI" id="CHEBI:60240"/>
    </ligand>
</feature>
<dbReference type="GO" id="GO:0005737">
    <property type="term" value="C:cytoplasm"/>
    <property type="evidence" value="ECO:0007669"/>
    <property type="project" value="UniProtKB-ARBA"/>
</dbReference>
<comment type="caution">
    <text evidence="15">The sequence shown here is derived from an EMBL/GenBank/DDBJ whole genome shotgun (WGS) entry which is preliminary data.</text>
</comment>
<dbReference type="GO" id="GO:0006098">
    <property type="term" value="P:pentose-phosphate shunt"/>
    <property type="evidence" value="ECO:0007669"/>
    <property type="project" value="UniProtKB-UniRule"/>
</dbReference>
<dbReference type="PROSITE" id="PS01085">
    <property type="entry name" value="RIBUL_P_3_EPIMER_1"/>
    <property type="match status" value="1"/>
</dbReference>
<feature type="binding site" evidence="10">
    <location>
        <begin position="184"/>
        <end position="186"/>
    </location>
    <ligand>
        <name>substrate</name>
    </ligand>
</feature>
<accession>A0A3P1V3T1</accession>
<dbReference type="GO" id="GO:0019323">
    <property type="term" value="P:pentose catabolic process"/>
    <property type="evidence" value="ECO:0007669"/>
    <property type="project" value="UniProtKB-UniRule"/>
</dbReference>
<feature type="binding site" evidence="10 13">
    <location>
        <position position="184"/>
    </location>
    <ligand>
        <name>a divalent metal cation</name>
        <dbReference type="ChEBI" id="CHEBI:60240"/>
    </ligand>
</feature>
<comment type="cofactor">
    <cofactor evidence="10 13">
        <name>a divalent metal cation</name>
        <dbReference type="ChEBI" id="CHEBI:60240"/>
    </cofactor>
    <text evidence="10 13">Binds 1 divalent metal cation per subunit.</text>
</comment>
<dbReference type="PIRSF" id="PIRSF001461">
    <property type="entry name" value="RPE"/>
    <property type="match status" value="1"/>
</dbReference>
<dbReference type="InterPro" id="IPR011060">
    <property type="entry name" value="RibuloseP-bd_barrel"/>
</dbReference>
<keyword evidence="10 11" id="KW-0119">Carbohydrate metabolism</keyword>
<evidence type="ECO:0000256" key="3">
    <source>
        <dbReference type="ARBA" id="ARBA00001941"/>
    </source>
</evidence>
<evidence type="ECO:0000256" key="13">
    <source>
        <dbReference type="PIRSR" id="PIRSR001461-2"/>
    </source>
</evidence>
<evidence type="ECO:0000256" key="6">
    <source>
        <dbReference type="ARBA" id="ARBA00009541"/>
    </source>
</evidence>
<dbReference type="NCBIfam" id="NF004076">
    <property type="entry name" value="PRK05581.1-4"/>
    <property type="match status" value="1"/>
</dbReference>
<evidence type="ECO:0000256" key="2">
    <source>
        <dbReference type="ARBA" id="ARBA00001936"/>
    </source>
</evidence>
<organism evidence="15 16">
    <name type="scientific">Actinomyces bowdenii</name>
    <dbReference type="NCBI Taxonomy" id="131109"/>
    <lineage>
        <taxon>Bacteria</taxon>
        <taxon>Bacillati</taxon>
        <taxon>Actinomycetota</taxon>
        <taxon>Actinomycetes</taxon>
        <taxon>Actinomycetales</taxon>
        <taxon>Actinomycetaceae</taxon>
        <taxon>Actinomyces</taxon>
    </lineage>
</organism>
<dbReference type="OrthoDB" id="1645589at2"/>
<dbReference type="Pfam" id="PF00834">
    <property type="entry name" value="Ribul_P_3_epim"/>
    <property type="match status" value="1"/>
</dbReference>
<feature type="binding site" evidence="10 13">
    <location>
        <position position="42"/>
    </location>
    <ligand>
        <name>a divalent metal cation</name>
        <dbReference type="ChEBI" id="CHEBI:60240"/>
    </ligand>
</feature>
<gene>
    <name evidence="10 15" type="primary">rpe</name>
    <name evidence="15" type="ORF">EII10_09880</name>
</gene>
<sequence>MTTAPTAACARTAPAIHPSILNCDIAHLADELARIEGADGVHVDVMDNHFVPNLSWGLPVVEAVVAHTPLPVDAHLMIEDPDRWGPAYAEAGCRIVTAHSEALVAPVRLARELHRLGAGAGLALRPSTPLEAVEDVLGEFDLLLIMTVEPGFGGQAFIESMLPKIERARRLVGRRGLELRIQVDGGVSAGTIERAAQAGAEVFVAGSAVYGAQDALAAIEELRALARAHAH</sequence>
<feature type="binding site" evidence="10 14">
    <location>
        <begin position="151"/>
        <end position="154"/>
    </location>
    <ligand>
        <name>substrate</name>
    </ligand>
</feature>
<keyword evidence="8 10" id="KW-0479">Metal-binding</keyword>
<dbReference type="GO" id="GO:0046872">
    <property type="term" value="F:metal ion binding"/>
    <property type="evidence" value="ECO:0007669"/>
    <property type="project" value="UniProtKB-UniRule"/>
</dbReference>
<evidence type="ECO:0000256" key="1">
    <source>
        <dbReference type="ARBA" id="ARBA00001782"/>
    </source>
</evidence>
<dbReference type="GO" id="GO:0004750">
    <property type="term" value="F:D-ribulose-phosphate 3-epimerase activity"/>
    <property type="evidence" value="ECO:0007669"/>
    <property type="project" value="UniProtKB-UniRule"/>
</dbReference>
<evidence type="ECO:0000313" key="15">
    <source>
        <dbReference type="EMBL" id="RRD27263.1"/>
    </source>
</evidence>
<feature type="binding site" evidence="10 13">
    <location>
        <position position="44"/>
    </location>
    <ligand>
        <name>a divalent metal cation</name>
        <dbReference type="ChEBI" id="CHEBI:60240"/>
    </ligand>
</feature>
<feature type="binding site" evidence="14">
    <location>
        <position position="186"/>
    </location>
    <ligand>
        <name>substrate</name>
    </ligand>
</feature>
<reference evidence="15 16" key="1">
    <citation type="submission" date="2018-11" db="EMBL/GenBank/DDBJ databases">
        <title>Genomes From Bacteria Associated with the Canine Oral Cavity: a Test Case for Automated Genome-Based Taxonomic Assignment.</title>
        <authorList>
            <person name="Coil D.A."/>
            <person name="Jospin G."/>
            <person name="Darling A.E."/>
            <person name="Wallis C."/>
            <person name="Davis I.J."/>
            <person name="Harris S."/>
            <person name="Eisen J.A."/>
            <person name="Holcombe L.J."/>
            <person name="O'Flynn C."/>
        </authorList>
    </citation>
    <scope>NUCLEOTIDE SEQUENCE [LARGE SCALE GENOMIC DNA]</scope>
    <source>
        <strain evidence="15 16">OH5050</strain>
    </source>
</reference>
<evidence type="ECO:0000256" key="12">
    <source>
        <dbReference type="PIRSR" id="PIRSR001461-1"/>
    </source>
</evidence>
<proteinExistence type="inferred from homology"/>
<dbReference type="FunFam" id="3.20.20.70:FF:000004">
    <property type="entry name" value="Ribulose-phosphate 3-epimerase"/>
    <property type="match status" value="1"/>
</dbReference>
<keyword evidence="13" id="KW-0170">Cobalt</keyword>
<feature type="active site" description="Proton donor" evidence="10 12">
    <location>
        <position position="184"/>
    </location>
</feature>
<dbReference type="InterPro" id="IPR000056">
    <property type="entry name" value="Ribul_P_3_epim-like"/>
</dbReference>
<evidence type="ECO:0000256" key="11">
    <source>
        <dbReference type="PIRNR" id="PIRNR001461"/>
    </source>
</evidence>
<keyword evidence="9 10" id="KW-0413">Isomerase</keyword>
<feature type="binding site" evidence="10 14">
    <location>
        <position position="75"/>
    </location>
    <ligand>
        <name>substrate</name>
    </ligand>
</feature>
<dbReference type="EC" id="5.1.3.1" evidence="7 10"/>
<feature type="binding site" evidence="10 14">
    <location>
        <begin position="206"/>
        <end position="207"/>
    </location>
    <ligand>
        <name>substrate</name>
    </ligand>
</feature>
<comment type="similarity">
    <text evidence="6 10 11">Belongs to the ribulose-phosphate 3-epimerase family.</text>
</comment>
<comment type="cofactor">
    <cofactor evidence="3">
        <name>Co(2+)</name>
        <dbReference type="ChEBI" id="CHEBI:48828"/>
    </cofactor>
</comment>
<evidence type="ECO:0000313" key="16">
    <source>
        <dbReference type="Proteomes" id="UP000271272"/>
    </source>
</evidence>
<comment type="pathway">
    <text evidence="10">Carbohydrate degradation.</text>
</comment>
<keyword evidence="13" id="KW-0464">Manganese</keyword>
<dbReference type="AlphaFoldDB" id="A0A3P1V3T1"/>
<keyword evidence="13" id="KW-0862">Zinc</keyword>
<dbReference type="SUPFAM" id="SSF51366">
    <property type="entry name" value="Ribulose-phoshate binding barrel"/>
    <property type="match status" value="1"/>
</dbReference>
<evidence type="ECO:0000256" key="10">
    <source>
        <dbReference type="HAMAP-Rule" id="MF_02227"/>
    </source>
</evidence>
<dbReference type="RefSeq" id="WP_124934338.1">
    <property type="nucleotide sequence ID" value="NZ_JAGFOU010000027.1"/>
</dbReference>
<dbReference type="InterPro" id="IPR026019">
    <property type="entry name" value="Ribul_P_3_epim"/>
</dbReference>
<comment type="cofactor">
    <cofactor evidence="2">
        <name>Mn(2+)</name>
        <dbReference type="ChEBI" id="CHEBI:29035"/>
    </cofactor>
</comment>
<comment type="function">
    <text evidence="10">Catalyzes the reversible epimerization of D-ribulose 5-phosphate to D-xylulose 5-phosphate.</text>
</comment>
<evidence type="ECO:0000256" key="9">
    <source>
        <dbReference type="ARBA" id="ARBA00023235"/>
    </source>
</evidence>